<evidence type="ECO:0000313" key="2">
    <source>
        <dbReference type="EMBL" id="KAI8584722.1"/>
    </source>
</evidence>
<proteinExistence type="predicted"/>
<dbReference type="Gene3D" id="3.80.10.10">
    <property type="entry name" value="Ribonuclease Inhibitor"/>
    <property type="match status" value="1"/>
</dbReference>
<reference evidence="2" key="1">
    <citation type="submission" date="2021-06" db="EMBL/GenBank/DDBJ databases">
        <authorList>
            <consortium name="DOE Joint Genome Institute"/>
            <person name="Mondo S.J."/>
            <person name="Amses K.R."/>
            <person name="Simmons D.R."/>
            <person name="Longcore J.E."/>
            <person name="Seto K."/>
            <person name="Alves G.H."/>
            <person name="Bonds A.E."/>
            <person name="Quandt C.A."/>
            <person name="Davis W.J."/>
            <person name="Chang Y."/>
            <person name="Letcher P.M."/>
            <person name="Powell M.J."/>
            <person name="Kuo A."/>
            <person name="Labutti K."/>
            <person name="Pangilinan J."/>
            <person name="Andreopoulos W."/>
            <person name="Tritt A."/>
            <person name="Riley R."/>
            <person name="Hundley H."/>
            <person name="Johnson J."/>
            <person name="Lipzen A."/>
            <person name="Barry K."/>
            <person name="Berbee M.L."/>
            <person name="Buchler N.E."/>
            <person name="Grigoriev I.V."/>
            <person name="Spatafora J.W."/>
            <person name="Stajich J.E."/>
            <person name="James T.Y."/>
        </authorList>
    </citation>
    <scope>NUCLEOTIDE SEQUENCE</scope>
    <source>
        <strain evidence="2">AG</strain>
    </source>
</reference>
<dbReference type="SMART" id="SM00256">
    <property type="entry name" value="FBOX"/>
    <property type="match status" value="1"/>
</dbReference>
<dbReference type="RefSeq" id="XP_051449726.1">
    <property type="nucleotide sequence ID" value="XM_051585083.1"/>
</dbReference>
<protein>
    <recommendedName>
        <fullName evidence="1">F-box domain-containing protein</fullName>
    </recommendedName>
</protein>
<dbReference type="SUPFAM" id="SSF81383">
    <property type="entry name" value="F-box domain"/>
    <property type="match status" value="1"/>
</dbReference>
<feature type="domain" description="F-box" evidence="1">
    <location>
        <begin position="1"/>
        <end position="46"/>
    </location>
</feature>
<accession>A0AAD5EJN3</accession>
<dbReference type="InterPro" id="IPR036047">
    <property type="entry name" value="F-box-like_dom_sf"/>
</dbReference>
<reference evidence="2" key="2">
    <citation type="journal article" date="2022" name="Proc. Natl. Acad. Sci. U.S.A.">
        <title>Diploid-dominant life cycles characterize the early evolution of Fungi.</title>
        <authorList>
            <person name="Amses K.R."/>
            <person name="Simmons D.R."/>
            <person name="Longcore J.E."/>
            <person name="Mondo S.J."/>
            <person name="Seto K."/>
            <person name="Jeronimo G.H."/>
            <person name="Bonds A.E."/>
            <person name="Quandt C.A."/>
            <person name="Davis W.J."/>
            <person name="Chang Y."/>
            <person name="Federici B.A."/>
            <person name="Kuo A."/>
            <person name="LaButti K."/>
            <person name="Pangilinan J."/>
            <person name="Andreopoulos W."/>
            <person name="Tritt A."/>
            <person name="Riley R."/>
            <person name="Hundley H."/>
            <person name="Johnson J."/>
            <person name="Lipzen A."/>
            <person name="Barry K."/>
            <person name="Lang B.F."/>
            <person name="Cuomo C.A."/>
            <person name="Buchler N.E."/>
            <person name="Grigoriev I.V."/>
            <person name="Spatafora J.W."/>
            <person name="Stajich J.E."/>
            <person name="James T.Y."/>
        </authorList>
    </citation>
    <scope>NUCLEOTIDE SEQUENCE</scope>
    <source>
        <strain evidence="2">AG</strain>
    </source>
</reference>
<dbReference type="SUPFAM" id="SSF52047">
    <property type="entry name" value="RNI-like"/>
    <property type="match status" value="1"/>
</dbReference>
<gene>
    <name evidence="2" type="ORF">K450DRAFT_217687</name>
</gene>
<dbReference type="InterPro" id="IPR032675">
    <property type="entry name" value="LRR_dom_sf"/>
</dbReference>
<dbReference type="Pfam" id="PF12937">
    <property type="entry name" value="F-box-like"/>
    <property type="match status" value="1"/>
</dbReference>
<organism evidence="2 3">
    <name type="scientific">Umbelopsis ramanniana AG</name>
    <dbReference type="NCBI Taxonomy" id="1314678"/>
    <lineage>
        <taxon>Eukaryota</taxon>
        <taxon>Fungi</taxon>
        <taxon>Fungi incertae sedis</taxon>
        <taxon>Mucoromycota</taxon>
        <taxon>Mucoromycotina</taxon>
        <taxon>Umbelopsidomycetes</taxon>
        <taxon>Umbelopsidales</taxon>
        <taxon>Umbelopsidaceae</taxon>
        <taxon>Umbelopsis</taxon>
    </lineage>
</organism>
<keyword evidence="3" id="KW-1185">Reference proteome</keyword>
<name>A0AAD5EJN3_UMBRA</name>
<dbReference type="PROSITE" id="PS50181">
    <property type="entry name" value="FBOX"/>
    <property type="match status" value="1"/>
</dbReference>
<evidence type="ECO:0000259" key="1">
    <source>
        <dbReference type="PROSITE" id="PS50181"/>
    </source>
</evidence>
<dbReference type="GeneID" id="75910433"/>
<dbReference type="EMBL" id="MU620892">
    <property type="protein sequence ID" value="KAI8584722.1"/>
    <property type="molecule type" value="Genomic_DNA"/>
</dbReference>
<sequence length="472" mass="54099">MDFRLEFPSEILSIVFQDLDPQDLISCSRTCWPWNAAANSLLYETISFYSHAKLQQFVESINDSQNHHEKCVESSISSHQPLGQLVKSVEIITGYSHHDDIHSYSTMLSRLASKTPNVHTSNLGLPILSSDTDSGVPFDWSNLASQWSKLTSLSLKGSFGYELEPYDLNNINDVFIRLQHLNITRCEDILTHMLPSLPTMPYLQSFTATVYHTSDYQALKKILQNCQNTLHTLIIDFHSYLRPLSVNLDDFKIGRKQLKAFGLMKYDDSQINITNFGDSLEHLEWWVYSKETDETLDQSIHQAMIKTSTLKTLSFAGNMALDHIPFVLDANKNSLHTFYLDHMEGNDLIARLQASNVRLYNITTLCIECMFLENADVRSLAEIFPNVEFLALCRNRRSREMTRSISSGSKRTIWRLERGEEWIATDALSHFQHLKALDKITFPELIDQSLSTYQQCVILRPKHKGQPSVIPL</sequence>
<dbReference type="AlphaFoldDB" id="A0AAD5EJN3"/>
<dbReference type="InterPro" id="IPR001810">
    <property type="entry name" value="F-box_dom"/>
</dbReference>
<comment type="caution">
    <text evidence="2">The sequence shown here is derived from an EMBL/GenBank/DDBJ whole genome shotgun (WGS) entry which is preliminary data.</text>
</comment>
<dbReference type="CDD" id="cd09917">
    <property type="entry name" value="F-box_SF"/>
    <property type="match status" value="1"/>
</dbReference>
<evidence type="ECO:0000313" key="3">
    <source>
        <dbReference type="Proteomes" id="UP001206595"/>
    </source>
</evidence>
<dbReference type="Proteomes" id="UP001206595">
    <property type="component" value="Unassembled WGS sequence"/>
</dbReference>
<dbReference type="Gene3D" id="1.20.1280.50">
    <property type="match status" value="1"/>
</dbReference>